<sequence>MIHRLRTLETRDSSLTKICPEKCATSTDEPTLDLLEVITAPTEILPIRGPPRLWLCAFVQVFLSELFGLRRVDRGLPIATVDAIVMAFEDPLGTHSTRAGFDGPTYEKNVAQWYPFMAPARTLTGSRRIPVQVSDRR</sequence>
<keyword evidence="3" id="KW-1185">Reference proteome</keyword>
<dbReference type="EnsemblMetazoa" id="ASIC015687-RA">
    <property type="protein sequence ID" value="ASIC015687-PA"/>
    <property type="gene ID" value="ASIC015687"/>
</dbReference>
<reference evidence="2" key="2">
    <citation type="submission" date="2020-05" db="UniProtKB">
        <authorList>
            <consortium name="EnsemblMetazoa"/>
        </authorList>
    </citation>
    <scope>IDENTIFICATION</scope>
</reference>
<evidence type="ECO:0000313" key="2">
    <source>
        <dbReference type="EnsemblMetazoa" id="ASIC015687-PA"/>
    </source>
</evidence>
<dbReference type="EMBL" id="KE525332">
    <property type="protein sequence ID" value="KFB47645.1"/>
    <property type="molecule type" value="Genomic_DNA"/>
</dbReference>
<organism evidence="1">
    <name type="scientific">Anopheles sinensis</name>
    <name type="common">Mosquito</name>
    <dbReference type="NCBI Taxonomy" id="74873"/>
    <lineage>
        <taxon>Eukaryota</taxon>
        <taxon>Metazoa</taxon>
        <taxon>Ecdysozoa</taxon>
        <taxon>Arthropoda</taxon>
        <taxon>Hexapoda</taxon>
        <taxon>Insecta</taxon>
        <taxon>Pterygota</taxon>
        <taxon>Neoptera</taxon>
        <taxon>Endopterygota</taxon>
        <taxon>Diptera</taxon>
        <taxon>Nematocera</taxon>
        <taxon>Culicoidea</taxon>
        <taxon>Culicidae</taxon>
        <taxon>Anophelinae</taxon>
        <taxon>Anopheles</taxon>
    </lineage>
</organism>
<evidence type="ECO:0000313" key="3">
    <source>
        <dbReference type="Proteomes" id="UP000030765"/>
    </source>
</evidence>
<proteinExistence type="predicted"/>
<dbReference type="Proteomes" id="UP000030765">
    <property type="component" value="Unassembled WGS sequence"/>
</dbReference>
<reference evidence="1 3" key="1">
    <citation type="journal article" date="2014" name="BMC Genomics">
        <title>Genome sequence of Anopheles sinensis provides insight into genetics basis of mosquito competence for malaria parasites.</title>
        <authorList>
            <person name="Zhou D."/>
            <person name="Zhang D."/>
            <person name="Ding G."/>
            <person name="Shi L."/>
            <person name="Hou Q."/>
            <person name="Ye Y."/>
            <person name="Xu Y."/>
            <person name="Zhou H."/>
            <person name="Xiong C."/>
            <person name="Li S."/>
            <person name="Yu J."/>
            <person name="Hong S."/>
            <person name="Yu X."/>
            <person name="Zou P."/>
            <person name="Chen C."/>
            <person name="Chang X."/>
            <person name="Wang W."/>
            <person name="Lv Y."/>
            <person name="Sun Y."/>
            <person name="Ma L."/>
            <person name="Shen B."/>
            <person name="Zhu C."/>
        </authorList>
    </citation>
    <scope>NUCLEOTIDE SEQUENCE [LARGE SCALE GENOMIC DNA]</scope>
</reference>
<gene>
    <name evidence="1" type="ORF">ZHAS_00015687</name>
</gene>
<accession>A0A084WBQ1</accession>
<name>A0A084WBQ1_ANOSI</name>
<protein>
    <submittedName>
        <fullName evidence="1 2">Uncharacterized protein</fullName>
    </submittedName>
</protein>
<dbReference type="AlphaFoldDB" id="A0A084WBQ1"/>
<dbReference type="VEuPathDB" id="VectorBase:ASIC015687"/>
<dbReference type="EMBL" id="ATLV01022415">
    <property type="status" value="NOT_ANNOTATED_CDS"/>
    <property type="molecule type" value="Genomic_DNA"/>
</dbReference>
<evidence type="ECO:0000313" key="1">
    <source>
        <dbReference type="EMBL" id="KFB47645.1"/>
    </source>
</evidence>